<proteinExistence type="inferred from homology"/>
<feature type="transmembrane region" description="Helical" evidence="7">
    <location>
        <begin position="378"/>
        <end position="397"/>
    </location>
</feature>
<dbReference type="Proteomes" id="UP000320390">
    <property type="component" value="Chromosome"/>
</dbReference>
<evidence type="ECO:0000256" key="5">
    <source>
        <dbReference type="ARBA" id="ARBA00022989"/>
    </source>
</evidence>
<keyword evidence="14" id="KW-1185">Reference proteome</keyword>
<evidence type="ECO:0000259" key="10">
    <source>
        <dbReference type="Pfam" id="PF12794"/>
    </source>
</evidence>
<dbReference type="EMBL" id="CP036434">
    <property type="protein sequence ID" value="QDV04717.1"/>
    <property type="molecule type" value="Genomic_DNA"/>
</dbReference>
<feature type="transmembrane region" description="Helical" evidence="7">
    <location>
        <begin position="649"/>
        <end position="677"/>
    </location>
</feature>
<dbReference type="Pfam" id="PF00924">
    <property type="entry name" value="MS_channel_2nd"/>
    <property type="match status" value="1"/>
</dbReference>
<dbReference type="InterPro" id="IPR025692">
    <property type="entry name" value="MscS_IM_dom1"/>
</dbReference>
<keyword evidence="5 7" id="KW-1133">Transmembrane helix</keyword>
<keyword evidence="4 7" id="KW-0812">Transmembrane</keyword>
<dbReference type="InterPro" id="IPR010920">
    <property type="entry name" value="LSM_dom_sf"/>
</dbReference>
<evidence type="ECO:0000313" key="14">
    <source>
        <dbReference type="Proteomes" id="UP000320390"/>
    </source>
</evidence>
<evidence type="ECO:0000313" key="13">
    <source>
        <dbReference type="EMBL" id="QDV04717.1"/>
    </source>
</evidence>
<feature type="transmembrane region" description="Helical" evidence="7">
    <location>
        <begin position="616"/>
        <end position="637"/>
    </location>
</feature>
<feature type="transmembrane region" description="Helical" evidence="7">
    <location>
        <begin position="418"/>
        <end position="442"/>
    </location>
</feature>
<protein>
    <submittedName>
        <fullName evidence="13">Miniconductance mechanosensitive channel MscM</fullName>
    </submittedName>
</protein>
<feature type="signal peptide" evidence="8">
    <location>
        <begin position="1"/>
        <end position="23"/>
    </location>
</feature>
<dbReference type="InterPro" id="IPR052702">
    <property type="entry name" value="MscS-like_channel"/>
</dbReference>
<keyword evidence="8" id="KW-0732">Signal</keyword>
<evidence type="ECO:0000256" key="7">
    <source>
        <dbReference type="SAM" id="Phobius"/>
    </source>
</evidence>
<feature type="transmembrane region" description="Helical" evidence="7">
    <location>
        <begin position="570"/>
        <end position="595"/>
    </location>
</feature>
<evidence type="ECO:0000256" key="3">
    <source>
        <dbReference type="ARBA" id="ARBA00022475"/>
    </source>
</evidence>
<dbReference type="Gene3D" id="3.30.70.100">
    <property type="match status" value="1"/>
</dbReference>
<dbReference type="Pfam" id="PF21082">
    <property type="entry name" value="MS_channel_3rd"/>
    <property type="match status" value="1"/>
</dbReference>
<dbReference type="InterPro" id="IPR049142">
    <property type="entry name" value="MS_channel_1st"/>
</dbReference>
<dbReference type="Gene3D" id="1.10.287.1260">
    <property type="match status" value="1"/>
</dbReference>
<feature type="chain" id="PRO_5022070701" evidence="8">
    <location>
        <begin position="24"/>
        <end position="844"/>
    </location>
</feature>
<dbReference type="GO" id="GO:0008381">
    <property type="term" value="F:mechanosensitive monoatomic ion channel activity"/>
    <property type="evidence" value="ECO:0007669"/>
    <property type="project" value="UniProtKB-ARBA"/>
</dbReference>
<keyword evidence="6 7" id="KW-0472">Membrane</keyword>
<comment type="similarity">
    <text evidence="2">Belongs to the MscS (TC 1.A.23) family.</text>
</comment>
<keyword evidence="3" id="KW-1003">Cell membrane</keyword>
<feature type="domain" description="Mechanosensitive ion channel MscS" evidence="9">
    <location>
        <begin position="665"/>
        <end position="730"/>
    </location>
</feature>
<dbReference type="Pfam" id="PF12794">
    <property type="entry name" value="MscS_TM"/>
    <property type="match status" value="1"/>
</dbReference>
<evidence type="ECO:0000256" key="8">
    <source>
        <dbReference type="SAM" id="SignalP"/>
    </source>
</evidence>
<feature type="domain" description="Mechanosensitive ion channel inner membrane" evidence="10">
    <location>
        <begin position="223"/>
        <end position="560"/>
    </location>
</feature>
<dbReference type="InterPro" id="IPR023408">
    <property type="entry name" value="MscS_beta-dom_sf"/>
</dbReference>
<reference evidence="13 14" key="1">
    <citation type="submission" date="2019-02" db="EMBL/GenBank/DDBJ databases">
        <title>Deep-cultivation of Planctomycetes and their phenomic and genomic characterization uncovers novel biology.</title>
        <authorList>
            <person name="Wiegand S."/>
            <person name="Jogler M."/>
            <person name="Boedeker C."/>
            <person name="Pinto D."/>
            <person name="Vollmers J."/>
            <person name="Rivas-Marin E."/>
            <person name="Kohn T."/>
            <person name="Peeters S.H."/>
            <person name="Heuer A."/>
            <person name="Rast P."/>
            <person name="Oberbeckmann S."/>
            <person name="Bunk B."/>
            <person name="Jeske O."/>
            <person name="Meyerdierks A."/>
            <person name="Storesund J.E."/>
            <person name="Kallscheuer N."/>
            <person name="Luecker S."/>
            <person name="Lage O.M."/>
            <person name="Pohl T."/>
            <person name="Merkel B.J."/>
            <person name="Hornburger P."/>
            <person name="Mueller R.-W."/>
            <person name="Bruemmer F."/>
            <person name="Labrenz M."/>
            <person name="Spormann A.M."/>
            <person name="Op den Camp H."/>
            <person name="Overmann J."/>
            <person name="Amann R."/>
            <person name="Jetten M.S.M."/>
            <person name="Mascher T."/>
            <person name="Medema M.H."/>
            <person name="Devos D.P."/>
            <person name="Kaster A.-K."/>
            <person name="Ovreas L."/>
            <person name="Rohde M."/>
            <person name="Galperin M.Y."/>
            <person name="Jogler C."/>
        </authorList>
    </citation>
    <scope>NUCLEOTIDE SEQUENCE [LARGE SCALE GENOMIC DNA]</scope>
    <source>
        <strain evidence="13 14">Poly30</strain>
    </source>
</reference>
<feature type="transmembrane region" description="Helical" evidence="7">
    <location>
        <begin position="298"/>
        <end position="319"/>
    </location>
</feature>
<dbReference type="Pfam" id="PF21088">
    <property type="entry name" value="MS_channel_1st"/>
    <property type="match status" value="1"/>
</dbReference>
<evidence type="ECO:0000256" key="2">
    <source>
        <dbReference type="ARBA" id="ARBA00008017"/>
    </source>
</evidence>
<feature type="transmembrane region" description="Helical" evidence="7">
    <location>
        <begin position="224"/>
        <end position="243"/>
    </location>
</feature>
<evidence type="ECO:0000256" key="4">
    <source>
        <dbReference type="ARBA" id="ARBA00022692"/>
    </source>
</evidence>
<evidence type="ECO:0000259" key="11">
    <source>
        <dbReference type="Pfam" id="PF21082"/>
    </source>
</evidence>
<evidence type="ECO:0000259" key="12">
    <source>
        <dbReference type="Pfam" id="PF21088"/>
    </source>
</evidence>
<evidence type="ECO:0000256" key="6">
    <source>
        <dbReference type="ARBA" id="ARBA00023136"/>
    </source>
</evidence>
<dbReference type="AlphaFoldDB" id="A0A518EKU2"/>
<name>A0A518EKU2_9BACT</name>
<accession>A0A518EKU2</accession>
<feature type="transmembrane region" description="Helical" evidence="7">
    <location>
        <begin position="532"/>
        <end position="555"/>
    </location>
</feature>
<dbReference type="SUPFAM" id="SSF50182">
    <property type="entry name" value="Sm-like ribonucleoproteins"/>
    <property type="match status" value="1"/>
</dbReference>
<dbReference type="PANTHER" id="PTHR30347:SF1">
    <property type="entry name" value="MECHANOSENSITIVE CHANNEL MSCK"/>
    <property type="match status" value="1"/>
</dbReference>
<dbReference type="OrthoDB" id="9809206at2"/>
<evidence type="ECO:0000256" key="1">
    <source>
        <dbReference type="ARBA" id="ARBA00004651"/>
    </source>
</evidence>
<dbReference type="InterPro" id="IPR049278">
    <property type="entry name" value="MS_channel_C"/>
</dbReference>
<feature type="domain" description="Mechanosensitive ion channel transmembrane helices 2/3" evidence="12">
    <location>
        <begin position="622"/>
        <end position="663"/>
    </location>
</feature>
<dbReference type="PANTHER" id="PTHR30347">
    <property type="entry name" value="POTASSIUM CHANNEL RELATED"/>
    <property type="match status" value="1"/>
</dbReference>
<dbReference type="PROSITE" id="PS01246">
    <property type="entry name" value="UPF0003"/>
    <property type="match status" value="1"/>
</dbReference>
<dbReference type="InterPro" id="IPR011066">
    <property type="entry name" value="MscS_channel_C_sf"/>
</dbReference>
<dbReference type="InterPro" id="IPR011014">
    <property type="entry name" value="MscS_channel_TM-2"/>
</dbReference>
<gene>
    <name evidence="13" type="primary">mscM_1</name>
    <name evidence="13" type="ORF">Poly30_02100</name>
</gene>
<sequence length="844" mass="91352" precursor="true">MKPLQISAVVISWLMLSATPSYGAPCRPQTAVAEELKVTATPEVHAKRSEALAAERAAVVRLEQVEANLLAVQQVLDIGLAGDEAGQLLREAKLRAPDPQTLGEQLVAREREFAEARLDHVRLLERRRLEADPEEVARLNAEVAKQAVYQEALEAALVAERALALRAQELASLLDTRLLWMASAAPIGSKWPSEIARGVQWAASPGSWTEALWSAWGRALHAPWVPIALALALTVLIGVRRRLRSRLSKLSESIGTVSHDNFSATGLALGVTVLLSLPVPIALGGLGSMLATDASDSFSHALSTGLMAAAAVVLLLDLFRQLCRPQGLAEAHFQWDEHARRTLRANLRWFIPVEAGAAVVVAACDASGVALYQDGLGRLAFVVGSVGMALFAGRVFGRRKGVYAELATGGSWVWRLQRLWYGILVGLPAALGLAAVLGYYYLASEVQSRVFATGLVVLTGLVGYGFIQRWLFVARRRLALRQAREKLQQRRDAFASESEEDASTGDAVPELDLQAIDVESASEQTMALARTVVSLGVLMWLWAVWGEILPALAILDRIDLGQPMVDESGAIIGAPVTVWSLLLALVAALLTFIAARNLPAVLELLVLQRFKIDHGARYAASTLTRYLAVTVGVVVISNLIGIDWSKAQWIVAALGVGLGFGLQEIVANFVSGIIILFERPVRVGDTVTVGHDSGTVSRLRIRATTITDWDNKEVLVPNKSFITDRVVNWTLSNPVTRVLLKVGVAYGTDEELAQETISAAVKSVPAVLDEPGFSVLFVAFGESSLDFEVRAFVPELAKRMPVIHELHTAISRALRAAEIEVPFPQRDLHLRSSDIELPLDRAVG</sequence>
<dbReference type="InterPro" id="IPR006685">
    <property type="entry name" value="MscS_channel_2nd"/>
</dbReference>
<evidence type="ECO:0000259" key="9">
    <source>
        <dbReference type="Pfam" id="PF00924"/>
    </source>
</evidence>
<dbReference type="RefSeq" id="WP_145194165.1">
    <property type="nucleotide sequence ID" value="NZ_CP036434.1"/>
</dbReference>
<dbReference type="InterPro" id="IPR006686">
    <property type="entry name" value="MscS_channel_CS"/>
</dbReference>
<dbReference type="SUPFAM" id="SSF82689">
    <property type="entry name" value="Mechanosensitive channel protein MscS (YggB), C-terminal domain"/>
    <property type="match status" value="1"/>
</dbReference>
<feature type="transmembrane region" description="Helical" evidence="7">
    <location>
        <begin position="349"/>
        <end position="372"/>
    </location>
</feature>
<feature type="domain" description="Mechanosensitive ion channel MscS C-terminal" evidence="11">
    <location>
        <begin position="740"/>
        <end position="820"/>
    </location>
</feature>
<feature type="transmembrane region" description="Helical" evidence="7">
    <location>
        <begin position="264"/>
        <end position="286"/>
    </location>
</feature>
<comment type="subcellular location">
    <subcellularLocation>
        <location evidence="1">Cell membrane</location>
        <topology evidence="1">Multi-pass membrane protein</topology>
    </subcellularLocation>
</comment>
<organism evidence="13 14">
    <name type="scientific">Saltatorellus ferox</name>
    <dbReference type="NCBI Taxonomy" id="2528018"/>
    <lineage>
        <taxon>Bacteria</taxon>
        <taxon>Pseudomonadati</taxon>
        <taxon>Planctomycetota</taxon>
        <taxon>Planctomycetia</taxon>
        <taxon>Planctomycetia incertae sedis</taxon>
        <taxon>Saltatorellus</taxon>
    </lineage>
</organism>
<dbReference type="SUPFAM" id="SSF82861">
    <property type="entry name" value="Mechanosensitive channel protein MscS (YggB), transmembrane region"/>
    <property type="match status" value="1"/>
</dbReference>
<dbReference type="GO" id="GO:0005886">
    <property type="term" value="C:plasma membrane"/>
    <property type="evidence" value="ECO:0007669"/>
    <property type="project" value="UniProtKB-SubCell"/>
</dbReference>
<dbReference type="Gene3D" id="2.30.30.60">
    <property type="match status" value="1"/>
</dbReference>
<feature type="transmembrane region" description="Helical" evidence="7">
    <location>
        <begin position="448"/>
        <end position="467"/>
    </location>
</feature>